<keyword evidence="3" id="KW-0547">Nucleotide-binding</keyword>
<dbReference type="Pfam" id="PF00176">
    <property type="entry name" value="SNF2-rel_dom"/>
    <property type="match status" value="1"/>
</dbReference>
<keyword evidence="5" id="KW-0347">Helicase</keyword>
<feature type="region of interest" description="Disordered" evidence="9">
    <location>
        <begin position="140"/>
        <end position="189"/>
    </location>
</feature>
<keyword evidence="7" id="KW-0175">Coiled coil</keyword>
<feature type="domain" description="Helicase C-terminal" evidence="11">
    <location>
        <begin position="651"/>
        <end position="831"/>
    </location>
</feature>
<dbReference type="Gene3D" id="3.40.50.10810">
    <property type="entry name" value="Tandem AAA-ATPase domain"/>
    <property type="match status" value="1"/>
</dbReference>
<sequence>MVVYVIDQDASKSRSIDASSRLCYNPHLPPRPDAPTPLRADQRSAIDRITMSASNVSSTAVATPCSSPSGDPHLPAAMKDKCSIKDEDGEYEEGTVESAPAPPPESDPQRRLDRLNFLLEKSTIFATILAGRMGQITAEPSAKAGSTKAPAKSKAKSKTAALKGKKRTHQESDNEDEPAEKRNKPNEPTVIFEQPPQIVGKLKDYQLQGVQWMVRLWENGLNGILADEMGLGQTLQTISFLAYLQSRGIWGPFLIVCPLSVLHNWVSEFERFTPTIPVVAYHGTPTERAELRRKVLVKKPPKNGAQIPRFPIVVTTYEMIIKDSKHLGGDKFDWKYVIVDEGHRLKNMDSKLMKEIKTYSSSNRMILTGTPLHNNLGELWSLLNFILPDIFDDLDSFQQWFNFTPPSGTAESESASDPSALNSAQSAHIVHSLHAILKPFLLRRLKVDVESTLPPKKEYVLYAPLTLEQKELYEAVIGGRVREWLINKLGESIEDGKKDEGEEGEEEGEGRKLRGLRKRVIYHESDEGESEDEEWMRKVEEGELDQGERKAKKRGKAKEKGGNGGKGGSTTGTTGTTTRKWKEEETAAQLGKKFMLAQALKTVNNMKLQNMIMQCRKVCSHPFLFSWPIDQATGELVVNDELVNVSGKMLLLDRLLSELIRRKHKVLLFSQFVTMLDVIEEWAEAHKGWTTCRIDGSTSQADRRAQMKLFNEGGEKPDACRLFLLSTRAGGLGINLVAADTVIFYDQDWNPQMDLQAQDRAHRIGQTRPVLIFRLVANHTVETKIMSKASEKRKLEALVIAKGKFKLPTAIVRQQKQESIAEMATALLKLEGEKIEIVSHGDNVISDADLDVLLDRRPEVFAERGIGWGKAEAEAEAEAEVEDAKEAVPAAAGDKKADKKDKSKLAQRKKEGGRTAFEVYQRPVDEGNDGLAHMLGEDA</sequence>
<comment type="subcellular location">
    <subcellularLocation>
        <location evidence="1">Nucleus</location>
    </subcellularLocation>
</comment>
<dbReference type="InterPro" id="IPR001650">
    <property type="entry name" value="Helicase_C-like"/>
</dbReference>
<dbReference type="InterPro" id="IPR038718">
    <property type="entry name" value="SNF2-like_sf"/>
</dbReference>
<evidence type="ECO:0000256" key="6">
    <source>
        <dbReference type="ARBA" id="ARBA00022840"/>
    </source>
</evidence>
<dbReference type="EMBL" id="KL198064">
    <property type="protein sequence ID" value="KDQ10834.1"/>
    <property type="molecule type" value="Genomic_DNA"/>
</dbReference>
<keyword evidence="6" id="KW-0067">ATP-binding</keyword>
<feature type="region of interest" description="Disordered" evidence="9">
    <location>
        <begin position="880"/>
        <end position="939"/>
    </location>
</feature>
<dbReference type="CDD" id="cd18793">
    <property type="entry name" value="SF2_C_SNF"/>
    <property type="match status" value="1"/>
</dbReference>
<dbReference type="GO" id="GO:0016787">
    <property type="term" value="F:hydrolase activity"/>
    <property type="evidence" value="ECO:0007669"/>
    <property type="project" value="UniProtKB-KW"/>
</dbReference>
<evidence type="ECO:0000313" key="13">
    <source>
        <dbReference type="Proteomes" id="UP000027195"/>
    </source>
</evidence>
<feature type="compositionally biased region" description="Basic and acidic residues" evidence="9">
    <location>
        <begin position="893"/>
        <end position="913"/>
    </location>
</feature>
<dbReference type="OrthoDB" id="5857104at2759"/>
<dbReference type="PROSITE" id="PS51192">
    <property type="entry name" value="HELICASE_ATP_BIND_1"/>
    <property type="match status" value="1"/>
</dbReference>
<dbReference type="SUPFAM" id="SSF52540">
    <property type="entry name" value="P-loop containing nucleoside triphosphate hydrolases"/>
    <property type="match status" value="2"/>
</dbReference>
<dbReference type="GO" id="GO:0005524">
    <property type="term" value="F:ATP binding"/>
    <property type="evidence" value="ECO:0007669"/>
    <property type="project" value="UniProtKB-KW"/>
</dbReference>
<gene>
    <name evidence="12" type="ORF">BOTBODRAFT_35944</name>
</gene>
<dbReference type="InterPro" id="IPR000330">
    <property type="entry name" value="SNF2_N"/>
</dbReference>
<evidence type="ECO:0000256" key="4">
    <source>
        <dbReference type="ARBA" id="ARBA00022801"/>
    </source>
</evidence>
<evidence type="ECO:0000256" key="9">
    <source>
        <dbReference type="SAM" id="MobiDB-lite"/>
    </source>
</evidence>
<dbReference type="InterPro" id="IPR014001">
    <property type="entry name" value="Helicase_ATP-bd"/>
</dbReference>
<feature type="compositionally biased region" description="Low complexity" evidence="9">
    <location>
        <begin position="140"/>
        <end position="150"/>
    </location>
</feature>
<feature type="domain" description="Helicase ATP-binding" evidence="10">
    <location>
        <begin position="214"/>
        <end position="389"/>
    </location>
</feature>
<dbReference type="SMART" id="SM00487">
    <property type="entry name" value="DEXDc"/>
    <property type="match status" value="1"/>
</dbReference>
<keyword evidence="13" id="KW-1185">Reference proteome</keyword>
<evidence type="ECO:0008006" key="14">
    <source>
        <dbReference type="Google" id="ProtNLM"/>
    </source>
</evidence>
<feature type="region of interest" description="Disordered" evidence="9">
    <location>
        <begin position="525"/>
        <end position="581"/>
    </location>
</feature>
<dbReference type="InterPro" id="IPR027417">
    <property type="entry name" value="P-loop_NTPase"/>
</dbReference>
<dbReference type="Pfam" id="PF00271">
    <property type="entry name" value="Helicase_C"/>
    <property type="match status" value="1"/>
</dbReference>
<evidence type="ECO:0000256" key="1">
    <source>
        <dbReference type="ARBA" id="ARBA00004123"/>
    </source>
</evidence>
<evidence type="ECO:0000256" key="2">
    <source>
        <dbReference type="ARBA" id="ARBA00007025"/>
    </source>
</evidence>
<evidence type="ECO:0000256" key="3">
    <source>
        <dbReference type="ARBA" id="ARBA00022741"/>
    </source>
</evidence>
<dbReference type="InParanoid" id="A0A067M5N8"/>
<dbReference type="GO" id="GO:0004386">
    <property type="term" value="F:helicase activity"/>
    <property type="evidence" value="ECO:0007669"/>
    <property type="project" value="UniProtKB-KW"/>
</dbReference>
<dbReference type="SMART" id="SM00490">
    <property type="entry name" value="HELICc"/>
    <property type="match status" value="1"/>
</dbReference>
<evidence type="ECO:0000313" key="12">
    <source>
        <dbReference type="EMBL" id="KDQ10834.1"/>
    </source>
</evidence>
<reference evidence="13" key="1">
    <citation type="journal article" date="2014" name="Proc. Natl. Acad. Sci. U.S.A.">
        <title>Extensive sampling of basidiomycete genomes demonstrates inadequacy of the white-rot/brown-rot paradigm for wood decay fungi.</title>
        <authorList>
            <person name="Riley R."/>
            <person name="Salamov A.A."/>
            <person name="Brown D.W."/>
            <person name="Nagy L.G."/>
            <person name="Floudas D."/>
            <person name="Held B.W."/>
            <person name="Levasseur A."/>
            <person name="Lombard V."/>
            <person name="Morin E."/>
            <person name="Otillar R."/>
            <person name="Lindquist E.A."/>
            <person name="Sun H."/>
            <person name="LaButti K.M."/>
            <person name="Schmutz J."/>
            <person name="Jabbour D."/>
            <person name="Luo H."/>
            <person name="Baker S.E."/>
            <person name="Pisabarro A.G."/>
            <person name="Walton J.D."/>
            <person name="Blanchette R.A."/>
            <person name="Henrissat B."/>
            <person name="Martin F."/>
            <person name="Cullen D."/>
            <person name="Hibbett D.S."/>
            <person name="Grigoriev I.V."/>
        </authorList>
    </citation>
    <scope>NUCLEOTIDE SEQUENCE [LARGE SCALE GENOMIC DNA]</scope>
    <source>
        <strain evidence="13">FD-172 SS1</strain>
    </source>
</reference>
<protein>
    <recommendedName>
        <fullName evidence="14">Helicase ATP-binding domain-containing protein</fullName>
    </recommendedName>
</protein>
<keyword evidence="8" id="KW-0539">Nucleus</keyword>
<accession>A0A067M5N8</accession>
<feature type="compositionally biased region" description="Basic residues" evidence="9">
    <location>
        <begin position="151"/>
        <end position="168"/>
    </location>
</feature>
<dbReference type="HOGENOM" id="CLU_000315_17_3_1"/>
<dbReference type="GO" id="GO:0005634">
    <property type="term" value="C:nucleus"/>
    <property type="evidence" value="ECO:0007669"/>
    <property type="project" value="UniProtKB-SubCell"/>
</dbReference>
<comment type="similarity">
    <text evidence="2">Belongs to the SNF2/RAD54 helicase family.</text>
</comment>
<evidence type="ECO:0000256" key="7">
    <source>
        <dbReference type="ARBA" id="ARBA00023054"/>
    </source>
</evidence>
<dbReference type="AlphaFoldDB" id="A0A067M5N8"/>
<dbReference type="FunFam" id="3.40.50.10810:FF:000015">
    <property type="entry name" value="lymphoid-specific helicase isoform X1"/>
    <property type="match status" value="1"/>
</dbReference>
<proteinExistence type="inferred from homology"/>
<organism evidence="12 13">
    <name type="scientific">Botryobasidium botryosum (strain FD-172 SS1)</name>
    <dbReference type="NCBI Taxonomy" id="930990"/>
    <lineage>
        <taxon>Eukaryota</taxon>
        <taxon>Fungi</taxon>
        <taxon>Dikarya</taxon>
        <taxon>Basidiomycota</taxon>
        <taxon>Agaricomycotina</taxon>
        <taxon>Agaricomycetes</taxon>
        <taxon>Cantharellales</taxon>
        <taxon>Botryobasidiaceae</taxon>
        <taxon>Botryobasidium</taxon>
    </lineage>
</organism>
<evidence type="ECO:0000259" key="10">
    <source>
        <dbReference type="PROSITE" id="PS51192"/>
    </source>
</evidence>
<feature type="compositionally biased region" description="Basic and acidic residues" evidence="9">
    <location>
        <begin position="535"/>
        <end position="549"/>
    </location>
</feature>
<keyword evidence="4" id="KW-0378">Hydrolase</keyword>
<dbReference type="STRING" id="930990.A0A067M5N8"/>
<feature type="region of interest" description="Disordered" evidence="9">
    <location>
        <begin position="57"/>
        <end position="110"/>
    </location>
</feature>
<evidence type="ECO:0000259" key="11">
    <source>
        <dbReference type="PROSITE" id="PS51194"/>
    </source>
</evidence>
<dbReference type="PANTHER" id="PTHR10799">
    <property type="entry name" value="SNF2/RAD54 HELICASE FAMILY"/>
    <property type="match status" value="1"/>
</dbReference>
<dbReference type="Gene3D" id="3.40.50.300">
    <property type="entry name" value="P-loop containing nucleotide triphosphate hydrolases"/>
    <property type="match status" value="1"/>
</dbReference>
<dbReference type="PROSITE" id="PS51194">
    <property type="entry name" value="HELICASE_CTER"/>
    <property type="match status" value="1"/>
</dbReference>
<evidence type="ECO:0000256" key="5">
    <source>
        <dbReference type="ARBA" id="ARBA00022806"/>
    </source>
</evidence>
<dbReference type="InterPro" id="IPR049730">
    <property type="entry name" value="SNF2/RAD54-like_C"/>
</dbReference>
<feature type="region of interest" description="Disordered" evidence="9">
    <location>
        <begin position="15"/>
        <end position="39"/>
    </location>
</feature>
<evidence type="ECO:0000256" key="8">
    <source>
        <dbReference type="ARBA" id="ARBA00023242"/>
    </source>
</evidence>
<name>A0A067M5N8_BOTB1</name>
<dbReference type="Proteomes" id="UP000027195">
    <property type="component" value="Unassembled WGS sequence"/>
</dbReference>